<proteinExistence type="predicted"/>
<reference evidence="1 2" key="1">
    <citation type="submission" date="2011-07" db="EMBL/GenBank/DDBJ databases">
        <title>The Genome Sequence of Prevotella oulorum F0390.</title>
        <authorList>
            <consortium name="The Broad Institute Genome Sequencing Platform"/>
            <consortium name="The Broad Institute Genome Sequencing Center for Infectious Disease"/>
            <person name="Earl A."/>
            <person name="Ward D."/>
            <person name="Feldgarden M."/>
            <person name="Gevers D."/>
            <person name="Izard J."/>
            <person name="Ganesan A."/>
            <person name="Baranova O.V."/>
            <person name="Blanton J.M."/>
            <person name="Tanner A.C."/>
            <person name="Dewhirst F.E."/>
            <person name="Young S.K."/>
            <person name="Zeng Q."/>
            <person name="Gargeya S."/>
            <person name="Fitzgerald M."/>
            <person name="Haas B."/>
            <person name="Abouelleil A."/>
            <person name="Alvarado L."/>
            <person name="Arachchi H.M."/>
            <person name="Berlin A."/>
            <person name="Brown A."/>
            <person name="Chapman S.B."/>
            <person name="Chen Z."/>
            <person name="Dunbar C."/>
            <person name="Freedman E."/>
            <person name="Gearin G."/>
            <person name="Gellesch M."/>
            <person name="Goldberg J."/>
            <person name="Griggs A."/>
            <person name="Gujja S."/>
            <person name="Heiman D."/>
            <person name="Howarth C."/>
            <person name="Larson L."/>
            <person name="Lui A."/>
            <person name="MacDonald P.J.P."/>
            <person name="Mehta T."/>
            <person name="Montmayeur A."/>
            <person name="Murphy C."/>
            <person name="Neiman D."/>
            <person name="Pearson M."/>
            <person name="Priest M."/>
            <person name="Roberts A."/>
            <person name="Saif S."/>
            <person name="Shea T."/>
            <person name="Shenoy N."/>
            <person name="Sisk P."/>
            <person name="Stolte C."/>
            <person name="Sykes S."/>
            <person name="Wortman J."/>
            <person name="Nusbaum C."/>
            <person name="Birren B."/>
        </authorList>
    </citation>
    <scope>NUCLEOTIDE SEQUENCE [LARGE SCALE GENOMIC DNA]</scope>
    <source>
        <strain evidence="1 2">F0390</strain>
    </source>
</reference>
<dbReference type="EMBL" id="ADGI01000044">
    <property type="protein sequence ID" value="EGV31491.1"/>
    <property type="molecule type" value="Genomic_DNA"/>
</dbReference>
<dbReference type="RefSeq" id="WP_004380270.1">
    <property type="nucleotide sequence ID" value="NZ_JH114215.1"/>
</dbReference>
<gene>
    <name evidence="1" type="ORF">HMPREF9431_01238</name>
</gene>
<accession>G1WBN7</accession>
<evidence type="ECO:0000313" key="1">
    <source>
        <dbReference type="EMBL" id="EGV31491.1"/>
    </source>
</evidence>
<dbReference type="GeneID" id="95425882"/>
<name>G1WBN7_9BACT</name>
<protein>
    <submittedName>
        <fullName evidence="1">Uncharacterized protein</fullName>
    </submittedName>
</protein>
<keyword evidence="2" id="KW-1185">Reference proteome</keyword>
<evidence type="ECO:0000313" key="2">
    <source>
        <dbReference type="Proteomes" id="UP000005141"/>
    </source>
</evidence>
<comment type="caution">
    <text evidence="1">The sequence shown here is derived from an EMBL/GenBank/DDBJ whole genome shotgun (WGS) entry which is preliminary data.</text>
</comment>
<dbReference type="HOGENOM" id="CLU_1325365_0_0_10"/>
<dbReference type="Proteomes" id="UP000005141">
    <property type="component" value="Unassembled WGS sequence"/>
</dbReference>
<dbReference type="PATRIC" id="fig|702438.4.peg.1278"/>
<sequence length="209" mass="24615">MMIKVLLISLIYNMSIGLWSPPVGDKFDKELFDRNQKDGFYEYHHDDYTVVLSDLGNMYKRVIYPDSSAFEYGTTYYKKELTVMGTATTLYDMFIGEIRSYDIQGKLTEIRDMDAPYKYTIEDVVKFIKDKYDVDLLKREKGSWTLISRSPTPTPHYMLRFISKEGFPVIYSIDGIDGTIIMENINGKRTDIEDYFEKKLKEQKEKKQK</sequence>
<organism evidence="1 2">
    <name type="scientific">Segatella oulorum F0390</name>
    <dbReference type="NCBI Taxonomy" id="702438"/>
    <lineage>
        <taxon>Bacteria</taxon>
        <taxon>Pseudomonadati</taxon>
        <taxon>Bacteroidota</taxon>
        <taxon>Bacteroidia</taxon>
        <taxon>Bacteroidales</taxon>
        <taxon>Prevotellaceae</taxon>
        <taxon>Segatella</taxon>
    </lineage>
</organism>
<dbReference type="AlphaFoldDB" id="G1WBN7"/>